<keyword evidence="1" id="KW-0175">Coiled coil</keyword>
<evidence type="ECO:0000313" key="2">
    <source>
        <dbReference type="EMBL" id="KWX14936.1"/>
    </source>
</evidence>
<gene>
    <name evidence="2" type="ORF">QR46_1064</name>
</gene>
<reference evidence="2 3" key="1">
    <citation type="journal article" date="2015" name="Mol. Biochem. Parasitol.">
        <title>Identification of polymorphic genes for use in assemblage B genotyping assays through comparative genomics of multiple assemblage B Giardia duodenalis isolates.</title>
        <authorList>
            <person name="Wielinga C."/>
            <person name="Thompson R.C."/>
            <person name="Monis P."/>
            <person name="Ryan U."/>
        </authorList>
    </citation>
    <scope>NUCLEOTIDE SEQUENCE [LARGE SCALE GENOMIC DNA]</scope>
    <source>
        <strain evidence="2 3">BAH15c1</strain>
    </source>
</reference>
<sequence length="202" mass="23005">MTFSMDQTGVDSMVSAACVGMNRELVALRQTGLSKVFGELIDIFIQTKQKIVHHDRNLKTGISSYNVIVTHLSVPTLPDNTLLNSLKEELQNLQESLDETTEGIKALQKARDELADARARHHAEQATKQRKDRQILAEMRSLLALYQSISNIHWDRDRRCFFLAPHKAKLIEFSASDDKFRLLQKNKEGSNICVWDLLSDQV</sequence>
<organism evidence="2 3">
    <name type="scientific">Giardia duodenalis assemblage B</name>
    <dbReference type="NCBI Taxonomy" id="1394984"/>
    <lineage>
        <taxon>Eukaryota</taxon>
        <taxon>Metamonada</taxon>
        <taxon>Diplomonadida</taxon>
        <taxon>Hexamitidae</taxon>
        <taxon>Giardiinae</taxon>
        <taxon>Giardia</taxon>
    </lineage>
</organism>
<accession>A0A132NXZ1</accession>
<comment type="caution">
    <text evidence="2">The sequence shown here is derived from an EMBL/GenBank/DDBJ whole genome shotgun (WGS) entry which is preliminary data.</text>
</comment>
<dbReference type="OrthoDB" id="10256093at2759"/>
<dbReference type="VEuPathDB" id="GiardiaDB:QR46_1064"/>
<evidence type="ECO:0000313" key="3">
    <source>
        <dbReference type="Proteomes" id="UP000070089"/>
    </source>
</evidence>
<evidence type="ECO:0000256" key="1">
    <source>
        <dbReference type="SAM" id="Coils"/>
    </source>
</evidence>
<protein>
    <submittedName>
        <fullName evidence="2">Uncharacterized protein</fullName>
    </submittedName>
</protein>
<feature type="coiled-coil region" evidence="1">
    <location>
        <begin position="83"/>
        <end position="127"/>
    </location>
</feature>
<proteinExistence type="predicted"/>
<name>A0A132NXZ1_GIAIN</name>
<dbReference type="Proteomes" id="UP000070089">
    <property type="component" value="Unassembled WGS sequence"/>
</dbReference>
<dbReference type="EMBL" id="JXTI01000019">
    <property type="protein sequence ID" value="KWX14936.1"/>
    <property type="molecule type" value="Genomic_DNA"/>
</dbReference>
<dbReference type="AlphaFoldDB" id="A0A132NXZ1"/>